<dbReference type="GO" id="GO:0004252">
    <property type="term" value="F:serine-type endopeptidase activity"/>
    <property type="evidence" value="ECO:0007669"/>
    <property type="project" value="InterPro"/>
</dbReference>
<dbReference type="InterPro" id="IPR035952">
    <property type="entry name" value="Rhomboid-like_sf"/>
</dbReference>
<accession>A0A3Q8RS97</accession>
<dbReference type="InterPro" id="IPR022764">
    <property type="entry name" value="Peptidase_S54_rhomboid_dom"/>
</dbReference>
<evidence type="ECO:0000259" key="8">
    <source>
        <dbReference type="Pfam" id="PF01694"/>
    </source>
</evidence>
<evidence type="ECO:0000256" key="3">
    <source>
        <dbReference type="ARBA" id="ARBA00022692"/>
    </source>
</evidence>
<evidence type="ECO:0000313" key="9">
    <source>
        <dbReference type="EMBL" id="AZJ37076.1"/>
    </source>
</evidence>
<dbReference type="Proteomes" id="UP000274593">
    <property type="component" value="Chromosome"/>
</dbReference>
<comment type="similarity">
    <text evidence="2">Belongs to the peptidase S54 family.</text>
</comment>
<evidence type="ECO:0000256" key="7">
    <source>
        <dbReference type="SAM" id="Phobius"/>
    </source>
</evidence>
<keyword evidence="4" id="KW-0378">Hydrolase</keyword>
<protein>
    <submittedName>
        <fullName evidence="9">Rhomboid family intramembrane serine protease</fullName>
    </submittedName>
</protein>
<keyword evidence="6 7" id="KW-0472">Membrane</keyword>
<organism evidence="9 10">
    <name type="scientific">Tenacibaculum singaporense</name>
    <dbReference type="NCBI Taxonomy" id="2358479"/>
    <lineage>
        <taxon>Bacteria</taxon>
        <taxon>Pseudomonadati</taxon>
        <taxon>Bacteroidota</taxon>
        <taxon>Flavobacteriia</taxon>
        <taxon>Flavobacteriales</taxon>
        <taxon>Flavobacteriaceae</taxon>
        <taxon>Tenacibaculum</taxon>
    </lineage>
</organism>
<dbReference type="PANTHER" id="PTHR43731:SF14">
    <property type="entry name" value="PRESENILIN-ASSOCIATED RHOMBOID-LIKE PROTEIN, MITOCHONDRIAL"/>
    <property type="match status" value="1"/>
</dbReference>
<dbReference type="PANTHER" id="PTHR43731">
    <property type="entry name" value="RHOMBOID PROTEASE"/>
    <property type="match status" value="1"/>
</dbReference>
<dbReference type="EMBL" id="CP032548">
    <property type="protein sequence ID" value="AZJ37076.1"/>
    <property type="molecule type" value="Genomic_DNA"/>
</dbReference>
<evidence type="ECO:0000313" key="10">
    <source>
        <dbReference type="Proteomes" id="UP000274593"/>
    </source>
</evidence>
<dbReference type="GO" id="GO:0016020">
    <property type="term" value="C:membrane"/>
    <property type="evidence" value="ECO:0007669"/>
    <property type="project" value="UniProtKB-SubCell"/>
</dbReference>
<reference evidence="9 10" key="1">
    <citation type="submission" date="2018-09" db="EMBL/GenBank/DDBJ databases">
        <title>Insights into the microbiota of Asian seabass (Lates calcarifer) with tenacibaculosis symptoms and description of sp. nov. Tenacibaculum singaporense.</title>
        <authorList>
            <person name="Miyake S."/>
            <person name="Soh M."/>
            <person name="Azman M.N."/>
            <person name="Ngoh S.Y."/>
            <person name="Orban L."/>
        </authorList>
    </citation>
    <scope>NUCLEOTIDE SEQUENCE [LARGE SCALE GENOMIC DNA]</scope>
    <source>
        <strain evidence="9 10">DSM 106434</strain>
    </source>
</reference>
<keyword evidence="5 7" id="KW-1133">Transmembrane helix</keyword>
<dbReference type="SUPFAM" id="SSF144091">
    <property type="entry name" value="Rhomboid-like"/>
    <property type="match status" value="1"/>
</dbReference>
<feature type="transmembrane region" description="Helical" evidence="7">
    <location>
        <begin position="81"/>
        <end position="100"/>
    </location>
</feature>
<dbReference type="Pfam" id="PF01694">
    <property type="entry name" value="Rhomboid"/>
    <property type="match status" value="1"/>
</dbReference>
<keyword evidence="9" id="KW-0645">Protease</keyword>
<feature type="transmembrane region" description="Helical" evidence="7">
    <location>
        <begin position="6"/>
        <end position="25"/>
    </location>
</feature>
<comment type="subcellular location">
    <subcellularLocation>
        <location evidence="1">Membrane</location>
        <topology evidence="1">Multi-pass membrane protein</topology>
    </subcellularLocation>
</comment>
<name>A0A3Q8RS97_9FLAO</name>
<dbReference type="KEGG" id="tsig:D6T69_12715"/>
<dbReference type="Gene3D" id="1.20.1540.10">
    <property type="entry name" value="Rhomboid-like"/>
    <property type="match status" value="1"/>
</dbReference>
<feature type="transmembrane region" description="Helical" evidence="7">
    <location>
        <begin position="168"/>
        <end position="186"/>
    </location>
</feature>
<feature type="domain" description="Peptidase S54 rhomboid" evidence="8">
    <location>
        <begin position="43"/>
        <end position="188"/>
    </location>
</feature>
<evidence type="ECO:0000256" key="1">
    <source>
        <dbReference type="ARBA" id="ARBA00004141"/>
    </source>
</evidence>
<evidence type="ECO:0000256" key="2">
    <source>
        <dbReference type="ARBA" id="ARBA00009045"/>
    </source>
</evidence>
<feature type="transmembrane region" description="Helical" evidence="7">
    <location>
        <begin position="107"/>
        <end position="129"/>
    </location>
</feature>
<keyword evidence="3 7" id="KW-0812">Transmembrane</keyword>
<dbReference type="GO" id="GO:0006508">
    <property type="term" value="P:proteolysis"/>
    <property type="evidence" value="ECO:0007669"/>
    <property type="project" value="UniProtKB-KW"/>
</dbReference>
<dbReference type="AlphaFoldDB" id="A0A3Q8RS97"/>
<proteinExistence type="inferred from homology"/>
<keyword evidence="10" id="KW-1185">Reference proteome</keyword>
<evidence type="ECO:0000256" key="4">
    <source>
        <dbReference type="ARBA" id="ARBA00022801"/>
    </source>
</evidence>
<evidence type="ECO:0000256" key="5">
    <source>
        <dbReference type="ARBA" id="ARBA00022989"/>
    </source>
</evidence>
<dbReference type="InterPro" id="IPR050925">
    <property type="entry name" value="Rhomboid_protease_S54"/>
</dbReference>
<evidence type="ECO:0000256" key="6">
    <source>
        <dbReference type="ARBA" id="ARBA00023136"/>
    </source>
</evidence>
<sequence>MYKIMSQVIIILIVANVLVSLKGFSDAAFFDRYKFQVQRILGGEKIRMLTSGFLHVDWLHLGFNMYALYLFGELAMRNFSVINFVLIYVASLLAGSMYSLYQHKRELYYSAVGASGAVSGVMFSAILLYPDKTYSFIFFPFIEFPAYVLGIGYLLYSIYGMKNQVGNIGHSAHLGGAIGGYLITLVLRPSVITNHTIMVGIMALIILGLFFFGDKLKLNK</sequence>
<gene>
    <name evidence="9" type="ORF">D6T69_12715</name>
</gene>
<feature type="transmembrane region" description="Helical" evidence="7">
    <location>
        <begin position="135"/>
        <end position="156"/>
    </location>
</feature>
<feature type="transmembrane region" description="Helical" evidence="7">
    <location>
        <begin position="192"/>
        <end position="212"/>
    </location>
</feature>